<gene>
    <name evidence="3" type="ORF">G4B88_013911</name>
</gene>
<dbReference type="EMBL" id="JAATIQ010000013">
    <property type="protein sequence ID" value="KAF4401070.1"/>
    <property type="molecule type" value="Genomic_DNA"/>
</dbReference>
<feature type="domain" description="RNase H type-1" evidence="1">
    <location>
        <begin position="203"/>
        <end position="279"/>
    </location>
</feature>
<evidence type="ECO:0000313" key="4">
    <source>
        <dbReference type="Proteomes" id="UP000583929"/>
    </source>
</evidence>
<dbReference type="InterPro" id="IPR036397">
    <property type="entry name" value="RNaseH_sf"/>
</dbReference>
<dbReference type="PANTHER" id="PTHR47074:SF11">
    <property type="entry name" value="REVERSE TRANSCRIPTASE-LIKE PROTEIN"/>
    <property type="match status" value="1"/>
</dbReference>
<name>A0A7J6I374_CANSA</name>
<feature type="domain" description="Reverse transcriptase zinc-binding" evidence="2">
    <location>
        <begin position="14"/>
        <end position="95"/>
    </location>
</feature>
<dbReference type="InterPro" id="IPR052929">
    <property type="entry name" value="RNase_H-like_EbsB-rel"/>
</dbReference>
<dbReference type="InterPro" id="IPR026960">
    <property type="entry name" value="RVT-Znf"/>
</dbReference>
<proteinExistence type="predicted"/>
<comment type="caution">
    <text evidence="3">The sequence shown here is derived from an EMBL/GenBank/DDBJ whole genome shotgun (WGS) entry which is preliminary data.</text>
</comment>
<evidence type="ECO:0000259" key="2">
    <source>
        <dbReference type="Pfam" id="PF13966"/>
    </source>
</evidence>
<organism evidence="3 4">
    <name type="scientific">Cannabis sativa</name>
    <name type="common">Hemp</name>
    <name type="synonym">Marijuana</name>
    <dbReference type="NCBI Taxonomy" id="3483"/>
    <lineage>
        <taxon>Eukaryota</taxon>
        <taxon>Viridiplantae</taxon>
        <taxon>Streptophyta</taxon>
        <taxon>Embryophyta</taxon>
        <taxon>Tracheophyta</taxon>
        <taxon>Spermatophyta</taxon>
        <taxon>Magnoliopsida</taxon>
        <taxon>eudicotyledons</taxon>
        <taxon>Gunneridae</taxon>
        <taxon>Pentapetalae</taxon>
        <taxon>rosids</taxon>
        <taxon>fabids</taxon>
        <taxon>Rosales</taxon>
        <taxon>Cannabaceae</taxon>
        <taxon>Cannabis</taxon>
    </lineage>
</organism>
<dbReference type="Proteomes" id="UP000583929">
    <property type="component" value="Unassembled WGS sequence"/>
</dbReference>
<dbReference type="AlphaFoldDB" id="A0A7J6I374"/>
<dbReference type="Pfam" id="PF13966">
    <property type="entry name" value="zf-RVT"/>
    <property type="match status" value="1"/>
</dbReference>
<evidence type="ECO:0000259" key="1">
    <source>
        <dbReference type="Pfam" id="PF13456"/>
    </source>
</evidence>
<dbReference type="GO" id="GO:0004523">
    <property type="term" value="F:RNA-DNA hybrid ribonuclease activity"/>
    <property type="evidence" value="ECO:0007669"/>
    <property type="project" value="InterPro"/>
</dbReference>
<dbReference type="PANTHER" id="PTHR47074">
    <property type="entry name" value="BNAC02G40300D PROTEIN"/>
    <property type="match status" value="1"/>
</dbReference>
<sequence length="295" mass="33341">MLEHWLLESTTRNFSVKGAYWVDQKSRFGAIDPLWNWIWDSKIHPRVSMMIWRACLKVLPTGDRLGLSTDCPVFLSVPESPIHLFARCKFASALWFSGPLPVRIDQIPGDNIADLLSNLCSSLDPPLITKMLILSGVTMDCIWKNRNILVHNTDSRFSVDTVRMEIFNKFHEMIAELDSKQRIPLQTNRLSFPRLTTERCILVDGSFKDGKFGCGMIALSKSSDEWWISTSSSLCSSALDAELQAMLLGLHWASANQWDNVSLVSDSKALVEGIRAKRSPDWKLSASFSLILHLL</sequence>
<protein>
    <recommendedName>
        <fullName evidence="5">RNase H type-1 domain-containing protein</fullName>
    </recommendedName>
</protein>
<dbReference type="Gene3D" id="3.30.420.10">
    <property type="entry name" value="Ribonuclease H-like superfamily/Ribonuclease H"/>
    <property type="match status" value="1"/>
</dbReference>
<dbReference type="GO" id="GO:0003676">
    <property type="term" value="F:nucleic acid binding"/>
    <property type="evidence" value="ECO:0007669"/>
    <property type="project" value="InterPro"/>
</dbReference>
<evidence type="ECO:0008006" key="5">
    <source>
        <dbReference type="Google" id="ProtNLM"/>
    </source>
</evidence>
<evidence type="ECO:0000313" key="3">
    <source>
        <dbReference type="EMBL" id="KAF4401070.1"/>
    </source>
</evidence>
<dbReference type="SUPFAM" id="SSF53098">
    <property type="entry name" value="Ribonuclease H-like"/>
    <property type="match status" value="1"/>
</dbReference>
<dbReference type="InterPro" id="IPR002156">
    <property type="entry name" value="RNaseH_domain"/>
</dbReference>
<dbReference type="InterPro" id="IPR012337">
    <property type="entry name" value="RNaseH-like_sf"/>
</dbReference>
<keyword evidence="4" id="KW-1185">Reference proteome</keyword>
<reference evidence="3 4" key="1">
    <citation type="journal article" date="2020" name="bioRxiv">
        <title>Sequence and annotation of 42 cannabis genomes reveals extensive copy number variation in cannabinoid synthesis and pathogen resistance genes.</title>
        <authorList>
            <person name="Mckernan K.J."/>
            <person name="Helbert Y."/>
            <person name="Kane L.T."/>
            <person name="Ebling H."/>
            <person name="Zhang L."/>
            <person name="Liu B."/>
            <person name="Eaton Z."/>
            <person name="Mclaughlin S."/>
            <person name="Kingan S."/>
            <person name="Baybayan P."/>
            <person name="Concepcion G."/>
            <person name="Jordan M."/>
            <person name="Riva A."/>
            <person name="Barbazuk W."/>
            <person name="Harkins T."/>
        </authorList>
    </citation>
    <scope>NUCLEOTIDE SEQUENCE [LARGE SCALE GENOMIC DNA]</scope>
    <source>
        <strain evidence="4">cv. Jamaican Lion 4</strain>
        <tissue evidence="3">Leaf</tissue>
    </source>
</reference>
<accession>A0A7J6I374</accession>
<dbReference type="Pfam" id="PF13456">
    <property type="entry name" value="RVT_3"/>
    <property type="match status" value="1"/>
</dbReference>